<dbReference type="EMBL" id="CZAJ01000052">
    <property type="protein sequence ID" value="CUP45264.1"/>
    <property type="molecule type" value="Genomic_DNA"/>
</dbReference>
<protein>
    <submittedName>
        <fullName evidence="1">Cyclic lactone autoinducer peptide</fullName>
    </submittedName>
</protein>
<dbReference type="RefSeq" id="WP_081021640.1">
    <property type="nucleotide sequence ID" value="NZ_CZAJ01000052.1"/>
</dbReference>
<organism evidence="1 2">
    <name type="scientific">Agathobacter rectalis</name>
    <dbReference type="NCBI Taxonomy" id="39491"/>
    <lineage>
        <taxon>Bacteria</taxon>
        <taxon>Bacillati</taxon>
        <taxon>Bacillota</taxon>
        <taxon>Clostridia</taxon>
        <taxon>Lachnospirales</taxon>
        <taxon>Lachnospiraceae</taxon>
        <taxon>Agathobacter</taxon>
    </lineage>
</organism>
<evidence type="ECO:0000313" key="1">
    <source>
        <dbReference type="EMBL" id="CUP45264.1"/>
    </source>
</evidence>
<name>A0A174N950_9FIRM</name>
<dbReference type="Proteomes" id="UP000095602">
    <property type="component" value="Unassembled WGS sequence"/>
</dbReference>
<sequence length="49" mass="5389">MDNKRINVVSQSCANLALKTLSVIAKNNANSLCRGLLYEPMVPKSLKNK</sequence>
<dbReference type="NCBIfam" id="TIGR04223">
    <property type="entry name" value="quorum_AgrD"/>
    <property type="match status" value="1"/>
</dbReference>
<proteinExistence type="predicted"/>
<evidence type="ECO:0000313" key="2">
    <source>
        <dbReference type="Proteomes" id="UP000095602"/>
    </source>
</evidence>
<reference evidence="1 2" key="1">
    <citation type="submission" date="2015-09" db="EMBL/GenBank/DDBJ databases">
        <authorList>
            <consortium name="Pathogen Informatics"/>
        </authorList>
    </citation>
    <scope>NUCLEOTIDE SEQUENCE [LARGE SCALE GENOMIC DNA]</scope>
    <source>
        <strain evidence="1 2">2789STDY5834884</strain>
    </source>
</reference>
<accession>A0A174N950</accession>
<dbReference type="InterPro" id="IPR009229">
    <property type="entry name" value="AgrD"/>
</dbReference>
<gene>
    <name evidence="1" type="ORF">ERS852497_02907</name>
</gene>
<dbReference type="AlphaFoldDB" id="A0A174N950"/>